<dbReference type="Pfam" id="PF00535">
    <property type="entry name" value="Glycos_transf_2"/>
    <property type="match status" value="1"/>
</dbReference>
<dbReference type="PANTHER" id="PTHR43685">
    <property type="entry name" value="GLYCOSYLTRANSFERASE"/>
    <property type="match status" value="1"/>
</dbReference>
<sequence>MNMSPKVSVVIPTFNRPELLKRSVASVLAQTYQDFEVIIVDDGDKIRARDVAQGFHDPRVVYIENNPPKRGGGASRNIGIVNARGNWIAFQDDDDEWFPGKLALQIDALSHASPDVGFCFTAVVNDHGDKRVETKVTEGEYDYRDIALRRFAGFLTITLVFPKQILEEVGGFDETLPSHQEPELMIRVTRKYKGIAINRPLARVNMTPHEHIGGDLSRRIAGREIIIRKHYDLLVHHPRTLAYHYFQTGLWCRDSGKLTKAKTYFWKAFRLSGNPRYLAHWVRTVFKKDVVCQ</sequence>
<dbReference type="AlphaFoldDB" id="A0A1G2CYV1"/>
<evidence type="ECO:0000259" key="1">
    <source>
        <dbReference type="Pfam" id="PF00535"/>
    </source>
</evidence>
<dbReference type="InterPro" id="IPR050834">
    <property type="entry name" value="Glycosyltransf_2"/>
</dbReference>
<evidence type="ECO:0000313" key="2">
    <source>
        <dbReference type="EMBL" id="OGZ05821.1"/>
    </source>
</evidence>
<gene>
    <name evidence="2" type="ORF">A2845_03385</name>
</gene>
<dbReference type="EMBL" id="MHLI01000006">
    <property type="protein sequence ID" value="OGZ05821.1"/>
    <property type="molecule type" value="Genomic_DNA"/>
</dbReference>
<dbReference type="InterPro" id="IPR001173">
    <property type="entry name" value="Glyco_trans_2-like"/>
</dbReference>
<organism evidence="2 3">
    <name type="scientific">Candidatus Lloydbacteria bacterium RIFCSPHIGHO2_01_FULL_49_22</name>
    <dbReference type="NCBI Taxonomy" id="1798658"/>
    <lineage>
        <taxon>Bacteria</taxon>
        <taxon>Candidatus Lloydiibacteriota</taxon>
    </lineage>
</organism>
<comment type="caution">
    <text evidence="2">The sequence shown here is derived from an EMBL/GenBank/DDBJ whole genome shotgun (WGS) entry which is preliminary data.</text>
</comment>
<dbReference type="Gene3D" id="3.90.550.10">
    <property type="entry name" value="Spore Coat Polysaccharide Biosynthesis Protein SpsA, Chain A"/>
    <property type="match status" value="1"/>
</dbReference>
<evidence type="ECO:0000313" key="3">
    <source>
        <dbReference type="Proteomes" id="UP000177122"/>
    </source>
</evidence>
<accession>A0A1G2CYV1</accession>
<dbReference type="InterPro" id="IPR029044">
    <property type="entry name" value="Nucleotide-diphossugar_trans"/>
</dbReference>
<reference evidence="2 3" key="1">
    <citation type="journal article" date="2016" name="Nat. Commun.">
        <title>Thousands of microbial genomes shed light on interconnected biogeochemical processes in an aquifer system.</title>
        <authorList>
            <person name="Anantharaman K."/>
            <person name="Brown C.T."/>
            <person name="Hug L.A."/>
            <person name="Sharon I."/>
            <person name="Castelle C.J."/>
            <person name="Probst A.J."/>
            <person name="Thomas B.C."/>
            <person name="Singh A."/>
            <person name="Wilkins M.J."/>
            <person name="Karaoz U."/>
            <person name="Brodie E.L."/>
            <person name="Williams K.H."/>
            <person name="Hubbard S.S."/>
            <person name="Banfield J.F."/>
        </authorList>
    </citation>
    <scope>NUCLEOTIDE SEQUENCE [LARGE SCALE GENOMIC DNA]</scope>
</reference>
<dbReference type="SUPFAM" id="SSF53448">
    <property type="entry name" value="Nucleotide-diphospho-sugar transferases"/>
    <property type="match status" value="1"/>
</dbReference>
<protein>
    <recommendedName>
        <fullName evidence="1">Glycosyltransferase 2-like domain-containing protein</fullName>
    </recommendedName>
</protein>
<dbReference type="PANTHER" id="PTHR43685:SF2">
    <property type="entry name" value="GLYCOSYLTRANSFERASE 2-LIKE DOMAIN-CONTAINING PROTEIN"/>
    <property type="match status" value="1"/>
</dbReference>
<dbReference type="CDD" id="cd00761">
    <property type="entry name" value="Glyco_tranf_GTA_type"/>
    <property type="match status" value="1"/>
</dbReference>
<proteinExistence type="predicted"/>
<name>A0A1G2CYV1_9BACT</name>
<dbReference type="Proteomes" id="UP000177122">
    <property type="component" value="Unassembled WGS sequence"/>
</dbReference>
<feature type="domain" description="Glycosyltransferase 2-like" evidence="1">
    <location>
        <begin position="8"/>
        <end position="136"/>
    </location>
</feature>